<name>A0A561TUK2_9ACTN</name>
<evidence type="ECO:0000313" key="4">
    <source>
        <dbReference type="Proteomes" id="UP000318186"/>
    </source>
</evidence>
<protein>
    <submittedName>
        <fullName evidence="3">Uncharacterized protein</fullName>
    </submittedName>
</protein>
<evidence type="ECO:0000313" key="3">
    <source>
        <dbReference type="EMBL" id="TWF90792.1"/>
    </source>
</evidence>
<feature type="coiled-coil region" evidence="1">
    <location>
        <begin position="7"/>
        <end position="48"/>
    </location>
</feature>
<dbReference type="AlphaFoldDB" id="A0A561TUK2"/>
<gene>
    <name evidence="3" type="ORF">FHX80_13208</name>
</gene>
<dbReference type="Proteomes" id="UP000318186">
    <property type="component" value="Unassembled WGS sequence"/>
</dbReference>
<accession>A0A561TUK2</accession>
<feature type="region of interest" description="Disordered" evidence="2">
    <location>
        <begin position="121"/>
        <end position="166"/>
    </location>
</feature>
<feature type="compositionally biased region" description="Basic residues" evidence="2">
    <location>
        <begin position="126"/>
        <end position="137"/>
    </location>
</feature>
<feature type="compositionally biased region" description="Basic and acidic residues" evidence="2">
    <location>
        <begin position="155"/>
        <end position="166"/>
    </location>
</feature>
<evidence type="ECO:0000256" key="1">
    <source>
        <dbReference type="SAM" id="Coils"/>
    </source>
</evidence>
<reference evidence="3 4" key="1">
    <citation type="submission" date="2019-06" db="EMBL/GenBank/DDBJ databases">
        <title>Sequencing the genomes of 1000 actinobacteria strains.</title>
        <authorList>
            <person name="Klenk H.-P."/>
        </authorList>
    </citation>
    <scope>NUCLEOTIDE SEQUENCE [LARGE SCALE GENOMIC DNA]</scope>
    <source>
        <strain evidence="3 4">DSM 42059</strain>
    </source>
</reference>
<organism evidence="3 4">
    <name type="scientific">Streptomyces brevispora</name>
    <dbReference type="NCBI Taxonomy" id="887462"/>
    <lineage>
        <taxon>Bacteria</taxon>
        <taxon>Bacillati</taxon>
        <taxon>Actinomycetota</taxon>
        <taxon>Actinomycetes</taxon>
        <taxon>Kitasatosporales</taxon>
        <taxon>Streptomycetaceae</taxon>
        <taxon>Streptomyces</taxon>
    </lineage>
</organism>
<evidence type="ECO:0000256" key="2">
    <source>
        <dbReference type="SAM" id="MobiDB-lite"/>
    </source>
</evidence>
<feature type="compositionally biased region" description="Low complexity" evidence="2">
    <location>
        <begin position="140"/>
        <end position="153"/>
    </location>
</feature>
<dbReference type="RefSeq" id="WP_244318773.1">
    <property type="nucleotide sequence ID" value="NZ_JBHJUX010000020.1"/>
</dbReference>
<proteinExistence type="predicted"/>
<comment type="caution">
    <text evidence="3">The sequence shown here is derived from an EMBL/GenBank/DDBJ whole genome shotgun (WGS) entry which is preliminary data.</text>
</comment>
<keyword evidence="1" id="KW-0175">Coiled coil</keyword>
<dbReference type="EMBL" id="VIWW01000003">
    <property type="protein sequence ID" value="TWF90792.1"/>
    <property type="molecule type" value="Genomic_DNA"/>
</dbReference>
<sequence>MNGTELLATLQAQQDKATARAGELRDRIENLTAGLAEADARLAELVTARKVIAELAPAGHEPDPPQQATTYQTIVNAFNQHPDQTFRVRELHELLGMPTGDPAVNVARSRLGRLTRQGFLTQPGRGRYKKRTQRPLRRFVSGAADGAAASGVEAEGDRSRDRGCGR</sequence>